<dbReference type="GO" id="GO:0044718">
    <property type="term" value="P:siderophore transmembrane transport"/>
    <property type="evidence" value="ECO:0007669"/>
    <property type="project" value="TreeGrafter"/>
</dbReference>
<keyword evidence="5 12" id="KW-0732">Signal</keyword>
<accession>A0A2T5C300</accession>
<keyword evidence="2 10" id="KW-0813">Transport</keyword>
<evidence type="ECO:0000256" key="5">
    <source>
        <dbReference type="ARBA" id="ARBA00022729"/>
    </source>
</evidence>
<evidence type="ECO:0000313" key="15">
    <source>
        <dbReference type="EMBL" id="PTN09106.1"/>
    </source>
</evidence>
<organism evidence="15 16">
    <name type="scientific">Mangrovibacterium marinum</name>
    <dbReference type="NCBI Taxonomy" id="1639118"/>
    <lineage>
        <taxon>Bacteria</taxon>
        <taxon>Pseudomonadati</taxon>
        <taxon>Bacteroidota</taxon>
        <taxon>Bacteroidia</taxon>
        <taxon>Marinilabiliales</taxon>
        <taxon>Prolixibacteraceae</taxon>
        <taxon>Mangrovibacterium</taxon>
    </lineage>
</organism>
<dbReference type="Pfam" id="PF13715">
    <property type="entry name" value="CarbopepD_reg_2"/>
    <property type="match status" value="1"/>
</dbReference>
<evidence type="ECO:0000256" key="4">
    <source>
        <dbReference type="ARBA" id="ARBA00022692"/>
    </source>
</evidence>
<dbReference type="EMBL" id="QAAD01000006">
    <property type="protein sequence ID" value="PTN09106.1"/>
    <property type="molecule type" value="Genomic_DNA"/>
</dbReference>
<dbReference type="AlphaFoldDB" id="A0A2T5C300"/>
<feature type="signal peptide" evidence="12">
    <location>
        <begin position="1"/>
        <end position="19"/>
    </location>
</feature>
<dbReference type="Gene3D" id="2.60.40.1120">
    <property type="entry name" value="Carboxypeptidase-like, regulatory domain"/>
    <property type="match status" value="1"/>
</dbReference>
<dbReference type="OrthoDB" id="9764669at2"/>
<dbReference type="InterPro" id="IPR036942">
    <property type="entry name" value="Beta-barrel_TonB_sf"/>
</dbReference>
<evidence type="ECO:0000256" key="8">
    <source>
        <dbReference type="ARBA" id="ARBA00023170"/>
    </source>
</evidence>
<dbReference type="Pfam" id="PF00593">
    <property type="entry name" value="TonB_dep_Rec_b-barrel"/>
    <property type="match status" value="1"/>
</dbReference>
<dbReference type="Pfam" id="PF07715">
    <property type="entry name" value="Plug"/>
    <property type="match status" value="1"/>
</dbReference>
<keyword evidence="9 10" id="KW-0998">Cell outer membrane</keyword>
<gene>
    <name evidence="15" type="ORF">C8N47_106206</name>
</gene>
<evidence type="ECO:0000256" key="3">
    <source>
        <dbReference type="ARBA" id="ARBA00022452"/>
    </source>
</evidence>
<dbReference type="Gene3D" id="2.40.170.20">
    <property type="entry name" value="TonB-dependent receptor, beta-barrel domain"/>
    <property type="match status" value="1"/>
</dbReference>
<evidence type="ECO:0000259" key="13">
    <source>
        <dbReference type="Pfam" id="PF00593"/>
    </source>
</evidence>
<keyword evidence="6 11" id="KW-0798">TonB box</keyword>
<evidence type="ECO:0000256" key="2">
    <source>
        <dbReference type="ARBA" id="ARBA00022448"/>
    </source>
</evidence>
<evidence type="ECO:0000256" key="11">
    <source>
        <dbReference type="RuleBase" id="RU003357"/>
    </source>
</evidence>
<evidence type="ECO:0000256" key="9">
    <source>
        <dbReference type="ARBA" id="ARBA00023237"/>
    </source>
</evidence>
<keyword evidence="7 10" id="KW-0472">Membrane</keyword>
<feature type="domain" description="TonB-dependent receptor-like beta-barrel" evidence="13">
    <location>
        <begin position="347"/>
        <end position="731"/>
    </location>
</feature>
<name>A0A2T5C300_9BACT</name>
<keyword evidence="16" id="KW-1185">Reference proteome</keyword>
<dbReference type="PANTHER" id="PTHR30069">
    <property type="entry name" value="TONB-DEPENDENT OUTER MEMBRANE RECEPTOR"/>
    <property type="match status" value="1"/>
</dbReference>
<keyword evidence="3 10" id="KW-1134">Transmembrane beta strand</keyword>
<sequence>MHKLLFVALVQVILLPVCAQSVVLQGKVYDKSNSQKVDFANVYIENINRIASSGVDGQYRFADLPQGEYVLQVTHLGYEKYSQKITLSKGISTIDIALIPKAETISPIVVTGTGTSYHLDNVPVQTEIITQKDIAEVGGQSVEEVLAGVSSSLDFTLSSMGTNLKINGLGNDYVLILVNGKRLTGGLSGYTDLSRLNANDIKQIEIVKGASSTLYGSDAIAGVINIITKKTLNKLDVTNSSSIQDYGRVKQLNTLSFNGDKWAGKTSFNYRHTDGWQLNNLKFNNAWQSNHDLPFLEETYYKPVNKSNAYTISQDFDYRINQKLKLYAGGSWYEKTLFFPFKAQMHNYYYNNRGVSVGGDYTINPNSTINFSVDYNNYLYYTEYPYKYNESYMVDGSVLRLTFYPGDRFKNSDETTLIAQAKGVFKLNDTHNLSVGTEFLYEMLESQYRLTVADANASTYSIYVQDEIKLADAFSVVAGVRAIYYNKTGMEYTPKLSAMYNLKPFTLRATYANGFKSPTLRELYYFYESDRMGMHRLYMGNEDLKPQKSHYFSLAADYKNKSFTAGVSVYLNKVNDMIDYLIISADDYTRLTGDTLSYNRKKEIEEFKWRYNIDEARSVGVDCHVGMKLFKQVKVNLGYSYVDAKNLTQHIRLNGISAHSATAKASWTKKWKDYKFNANVSGVYKSDKFYLEEDETRSYAKPYQLCEITTNHTFYHLNNCDITVVLGIDNLLNFIDHSPYGSHYATLSPGRTYLVGLNIKYHKYHEQL</sequence>
<dbReference type="InterPro" id="IPR008969">
    <property type="entry name" value="CarboxyPept-like_regulatory"/>
</dbReference>
<dbReference type="InterPro" id="IPR039426">
    <property type="entry name" value="TonB-dep_rcpt-like"/>
</dbReference>
<dbReference type="InterPro" id="IPR012910">
    <property type="entry name" value="Plug_dom"/>
</dbReference>
<reference evidence="15 16" key="1">
    <citation type="submission" date="2018-04" db="EMBL/GenBank/DDBJ databases">
        <title>Genomic Encyclopedia of Archaeal and Bacterial Type Strains, Phase II (KMG-II): from individual species to whole genera.</title>
        <authorList>
            <person name="Goeker M."/>
        </authorList>
    </citation>
    <scope>NUCLEOTIDE SEQUENCE [LARGE SCALE GENOMIC DNA]</scope>
    <source>
        <strain evidence="15 16">DSM 28823</strain>
    </source>
</reference>
<evidence type="ECO:0000256" key="7">
    <source>
        <dbReference type="ARBA" id="ARBA00023136"/>
    </source>
</evidence>
<dbReference type="PANTHER" id="PTHR30069:SF29">
    <property type="entry name" value="HEMOGLOBIN AND HEMOGLOBIN-HAPTOGLOBIN-BINDING PROTEIN 1-RELATED"/>
    <property type="match status" value="1"/>
</dbReference>
<dbReference type="SUPFAM" id="SSF49464">
    <property type="entry name" value="Carboxypeptidase regulatory domain-like"/>
    <property type="match status" value="1"/>
</dbReference>
<comment type="caution">
    <text evidence="15">The sequence shown here is derived from an EMBL/GenBank/DDBJ whole genome shotgun (WGS) entry which is preliminary data.</text>
</comment>
<comment type="subcellular location">
    <subcellularLocation>
        <location evidence="1 10">Cell outer membrane</location>
        <topology evidence="1 10">Multi-pass membrane protein</topology>
    </subcellularLocation>
</comment>
<dbReference type="PROSITE" id="PS52016">
    <property type="entry name" value="TONB_DEPENDENT_REC_3"/>
    <property type="match status" value="1"/>
</dbReference>
<dbReference type="SUPFAM" id="SSF56935">
    <property type="entry name" value="Porins"/>
    <property type="match status" value="1"/>
</dbReference>
<dbReference type="InterPro" id="IPR037066">
    <property type="entry name" value="Plug_dom_sf"/>
</dbReference>
<evidence type="ECO:0000313" key="16">
    <source>
        <dbReference type="Proteomes" id="UP000243525"/>
    </source>
</evidence>
<dbReference type="GO" id="GO:0015344">
    <property type="term" value="F:siderophore uptake transmembrane transporter activity"/>
    <property type="evidence" value="ECO:0007669"/>
    <property type="project" value="TreeGrafter"/>
</dbReference>
<feature type="domain" description="TonB-dependent receptor plug" evidence="14">
    <location>
        <begin position="120"/>
        <end position="223"/>
    </location>
</feature>
<dbReference type="CDD" id="cd01347">
    <property type="entry name" value="ligand_gated_channel"/>
    <property type="match status" value="1"/>
</dbReference>
<evidence type="ECO:0000256" key="12">
    <source>
        <dbReference type="SAM" id="SignalP"/>
    </source>
</evidence>
<evidence type="ECO:0000256" key="10">
    <source>
        <dbReference type="PROSITE-ProRule" id="PRU01360"/>
    </source>
</evidence>
<dbReference type="Proteomes" id="UP000243525">
    <property type="component" value="Unassembled WGS sequence"/>
</dbReference>
<dbReference type="GO" id="GO:0009279">
    <property type="term" value="C:cell outer membrane"/>
    <property type="evidence" value="ECO:0007669"/>
    <property type="project" value="UniProtKB-SubCell"/>
</dbReference>
<feature type="chain" id="PRO_5015499261" evidence="12">
    <location>
        <begin position="20"/>
        <end position="768"/>
    </location>
</feature>
<dbReference type="InterPro" id="IPR000531">
    <property type="entry name" value="Beta-barrel_TonB"/>
</dbReference>
<evidence type="ECO:0000259" key="14">
    <source>
        <dbReference type="Pfam" id="PF07715"/>
    </source>
</evidence>
<keyword evidence="8 15" id="KW-0675">Receptor</keyword>
<keyword evidence="4 10" id="KW-0812">Transmembrane</keyword>
<evidence type="ECO:0000256" key="6">
    <source>
        <dbReference type="ARBA" id="ARBA00023077"/>
    </source>
</evidence>
<proteinExistence type="inferred from homology"/>
<dbReference type="Gene3D" id="2.170.130.10">
    <property type="entry name" value="TonB-dependent receptor, plug domain"/>
    <property type="match status" value="1"/>
</dbReference>
<protein>
    <submittedName>
        <fullName evidence="15">Outer membrane receptor for ferrienterochelin and colicins</fullName>
    </submittedName>
</protein>
<comment type="similarity">
    <text evidence="10 11">Belongs to the TonB-dependent receptor family.</text>
</comment>
<evidence type="ECO:0000256" key="1">
    <source>
        <dbReference type="ARBA" id="ARBA00004571"/>
    </source>
</evidence>